<dbReference type="SUPFAM" id="SSF55174">
    <property type="entry name" value="Alpha-L RNA-binding motif"/>
    <property type="match status" value="1"/>
</dbReference>
<evidence type="ECO:0000256" key="7">
    <source>
        <dbReference type="ARBA" id="ARBA00048248"/>
    </source>
</evidence>
<dbReference type="InterPro" id="IPR002307">
    <property type="entry name" value="Tyr-tRNA-ligase"/>
</dbReference>
<evidence type="ECO:0000259" key="11">
    <source>
        <dbReference type="Pfam" id="PF01479"/>
    </source>
</evidence>
<evidence type="ECO:0000256" key="9">
    <source>
        <dbReference type="PROSITE-ProRule" id="PRU00182"/>
    </source>
</evidence>
<keyword evidence="9" id="KW-0694">RNA-binding</keyword>
<evidence type="ECO:0000256" key="8">
    <source>
        <dbReference type="NCBIfam" id="TIGR00234"/>
    </source>
</evidence>
<dbReference type="GO" id="GO:0005829">
    <property type="term" value="C:cytosol"/>
    <property type="evidence" value="ECO:0007669"/>
    <property type="project" value="TreeGrafter"/>
</dbReference>
<dbReference type="Pfam" id="PF01479">
    <property type="entry name" value="S4"/>
    <property type="match status" value="1"/>
</dbReference>
<dbReference type="Gene3D" id="3.10.290.10">
    <property type="entry name" value="RNA-binding S4 domain"/>
    <property type="match status" value="1"/>
</dbReference>
<dbReference type="Pfam" id="PF00579">
    <property type="entry name" value="tRNA-synt_1b"/>
    <property type="match status" value="1"/>
</dbReference>
<dbReference type="Gene3D" id="3.40.50.620">
    <property type="entry name" value="HUPs"/>
    <property type="match status" value="1"/>
</dbReference>
<comment type="caution">
    <text evidence="12">The sequence shown here is derived from an EMBL/GenBank/DDBJ whole genome shotgun (WGS) entry which is preliminary data.</text>
</comment>
<evidence type="ECO:0000313" key="13">
    <source>
        <dbReference type="Proteomes" id="UP000230729"/>
    </source>
</evidence>
<evidence type="ECO:0000256" key="2">
    <source>
        <dbReference type="ARBA" id="ARBA00022598"/>
    </source>
</evidence>
<feature type="domain" description="RNA-binding S4" evidence="11">
    <location>
        <begin position="345"/>
        <end position="380"/>
    </location>
</feature>
<keyword evidence="3 10" id="KW-0547">Nucleotide-binding</keyword>
<evidence type="ECO:0000256" key="1">
    <source>
        <dbReference type="ARBA" id="ARBA00013160"/>
    </source>
</evidence>
<dbReference type="EC" id="6.1.1.1" evidence="1 8"/>
<protein>
    <recommendedName>
        <fullName evidence="1 8">Tyrosine--tRNA ligase</fullName>
        <ecNumber evidence="1 8">6.1.1.1</ecNumber>
    </recommendedName>
</protein>
<comment type="similarity">
    <text evidence="10">Belongs to the class-I aminoacyl-tRNA synthetase family.</text>
</comment>
<dbReference type="GO" id="GO:0005524">
    <property type="term" value="F:ATP binding"/>
    <property type="evidence" value="ECO:0007669"/>
    <property type="project" value="UniProtKB-KW"/>
</dbReference>
<sequence length="409" mass="45705">MAKIITDPEKIAEVLTRGVENIFPDKESLSRVLQSGRRLKLYCGFDPSAPSLHIGNAIQINKLAQFQALGHEVIFLIGDFTGMIGDPTDKQAARKKLTREQVVANSHNYHKQASAYLDFTGENPAKILYNSAWSDLLTFRDLIELTANFTVQQMIQRDMFQARLKEEKPIYMHEFLYPVAQGYDSVAMDVDLEVGGNDQMFNMLCGRDLIRILKKKEKFVMTNKLLIDPSGKKMGKSEGNIIKLDETPENMYGQVMAWPDGLIAPAFEMATKVPLSELREINKQLAAGVNPRDLKMRLAREFVSLNYGADAARSAEENFIKVIQKKEAPDRLKEIFWPEEKAKIAAVLVKSGLAASGAEAKRLIAQGAVKLDDQVVNDSQAIIDIPPAGCLIKKGKLGFIRLHCRPDGR</sequence>
<evidence type="ECO:0000256" key="5">
    <source>
        <dbReference type="ARBA" id="ARBA00022917"/>
    </source>
</evidence>
<evidence type="ECO:0000256" key="3">
    <source>
        <dbReference type="ARBA" id="ARBA00022741"/>
    </source>
</evidence>
<dbReference type="PROSITE" id="PS50889">
    <property type="entry name" value="S4"/>
    <property type="match status" value="1"/>
</dbReference>
<dbReference type="InterPro" id="IPR014729">
    <property type="entry name" value="Rossmann-like_a/b/a_fold"/>
</dbReference>
<dbReference type="NCBIfam" id="TIGR00234">
    <property type="entry name" value="tyrS"/>
    <property type="match status" value="1"/>
</dbReference>
<keyword evidence="2 10" id="KW-0436">Ligase</keyword>
<dbReference type="PANTHER" id="PTHR11766:SF1">
    <property type="entry name" value="TYROSINE--TRNA LIGASE"/>
    <property type="match status" value="1"/>
</dbReference>
<dbReference type="EMBL" id="PCSD01000025">
    <property type="protein sequence ID" value="PIP34025.1"/>
    <property type="molecule type" value="Genomic_DNA"/>
</dbReference>
<dbReference type="InterPro" id="IPR002305">
    <property type="entry name" value="aa-tRNA-synth_Ic"/>
</dbReference>
<dbReference type="CDD" id="cd00165">
    <property type="entry name" value="S4"/>
    <property type="match status" value="1"/>
</dbReference>
<keyword evidence="6 10" id="KW-0030">Aminoacyl-tRNA synthetase</keyword>
<dbReference type="GO" id="GO:0003723">
    <property type="term" value="F:RNA binding"/>
    <property type="evidence" value="ECO:0007669"/>
    <property type="project" value="UniProtKB-KW"/>
</dbReference>
<dbReference type="AlphaFoldDB" id="A0A2G9ZLH6"/>
<accession>A0A2G9ZLH6</accession>
<dbReference type="SUPFAM" id="SSF52374">
    <property type="entry name" value="Nucleotidylyl transferase"/>
    <property type="match status" value="1"/>
</dbReference>
<keyword evidence="5 10" id="KW-0648">Protein biosynthesis</keyword>
<evidence type="ECO:0000256" key="6">
    <source>
        <dbReference type="ARBA" id="ARBA00023146"/>
    </source>
</evidence>
<dbReference type="InterPro" id="IPR036986">
    <property type="entry name" value="S4_RNA-bd_sf"/>
</dbReference>
<comment type="catalytic activity">
    <reaction evidence="7">
        <text>tRNA(Tyr) + L-tyrosine + ATP = L-tyrosyl-tRNA(Tyr) + AMP + diphosphate + H(+)</text>
        <dbReference type="Rhea" id="RHEA:10220"/>
        <dbReference type="Rhea" id="RHEA-COMP:9706"/>
        <dbReference type="Rhea" id="RHEA-COMP:9707"/>
        <dbReference type="ChEBI" id="CHEBI:15378"/>
        <dbReference type="ChEBI" id="CHEBI:30616"/>
        <dbReference type="ChEBI" id="CHEBI:33019"/>
        <dbReference type="ChEBI" id="CHEBI:58315"/>
        <dbReference type="ChEBI" id="CHEBI:78442"/>
        <dbReference type="ChEBI" id="CHEBI:78536"/>
        <dbReference type="ChEBI" id="CHEBI:456215"/>
        <dbReference type="EC" id="6.1.1.1"/>
    </reaction>
</comment>
<evidence type="ECO:0000313" key="12">
    <source>
        <dbReference type="EMBL" id="PIP34025.1"/>
    </source>
</evidence>
<keyword evidence="4 10" id="KW-0067">ATP-binding</keyword>
<evidence type="ECO:0000256" key="4">
    <source>
        <dbReference type="ARBA" id="ARBA00022840"/>
    </source>
</evidence>
<dbReference type="InterPro" id="IPR001412">
    <property type="entry name" value="aa-tRNA-synth_I_CS"/>
</dbReference>
<dbReference type="InterPro" id="IPR002942">
    <property type="entry name" value="S4_RNA-bd"/>
</dbReference>
<reference evidence="12 13" key="1">
    <citation type="submission" date="2017-09" db="EMBL/GenBank/DDBJ databases">
        <title>Depth-based differentiation of microbial function through sediment-hosted aquifers and enrichment of novel symbionts in the deep terrestrial subsurface.</title>
        <authorList>
            <person name="Probst A.J."/>
            <person name="Ladd B."/>
            <person name="Jarett J.K."/>
            <person name="Geller-Mcgrath D.E."/>
            <person name="Sieber C.M."/>
            <person name="Emerson J.B."/>
            <person name="Anantharaman K."/>
            <person name="Thomas B.C."/>
            <person name="Malmstrom R."/>
            <person name="Stieglmeier M."/>
            <person name="Klingl A."/>
            <person name="Woyke T."/>
            <person name="Ryan C.M."/>
            <person name="Banfield J.F."/>
        </authorList>
    </citation>
    <scope>NUCLEOTIDE SEQUENCE [LARGE SCALE GENOMIC DNA]</scope>
    <source>
        <strain evidence="12">CG23_combo_of_CG06-09_8_20_14_all_49_15</strain>
    </source>
</reference>
<organism evidence="12 13">
    <name type="scientific">Candidatus Falkowbacteria bacterium CG23_combo_of_CG06-09_8_20_14_all_49_15</name>
    <dbReference type="NCBI Taxonomy" id="1974572"/>
    <lineage>
        <taxon>Bacteria</taxon>
        <taxon>Candidatus Falkowiibacteriota</taxon>
    </lineage>
</organism>
<dbReference type="PROSITE" id="PS00178">
    <property type="entry name" value="AA_TRNA_LIGASE_I"/>
    <property type="match status" value="1"/>
</dbReference>
<dbReference type="Proteomes" id="UP000230729">
    <property type="component" value="Unassembled WGS sequence"/>
</dbReference>
<dbReference type="GO" id="GO:0004831">
    <property type="term" value="F:tyrosine-tRNA ligase activity"/>
    <property type="evidence" value="ECO:0007669"/>
    <property type="project" value="UniProtKB-UniRule"/>
</dbReference>
<dbReference type="GO" id="GO:0006437">
    <property type="term" value="P:tyrosyl-tRNA aminoacylation"/>
    <property type="evidence" value="ECO:0007669"/>
    <property type="project" value="UniProtKB-UniRule"/>
</dbReference>
<evidence type="ECO:0000256" key="10">
    <source>
        <dbReference type="RuleBase" id="RU363036"/>
    </source>
</evidence>
<dbReference type="CDD" id="cd00805">
    <property type="entry name" value="TyrRS_core"/>
    <property type="match status" value="1"/>
</dbReference>
<proteinExistence type="inferred from homology"/>
<dbReference type="PRINTS" id="PR01040">
    <property type="entry name" value="TRNASYNTHTYR"/>
</dbReference>
<gene>
    <name evidence="12" type="ORF">COX22_01200</name>
</gene>
<dbReference type="Gene3D" id="1.10.240.10">
    <property type="entry name" value="Tyrosyl-Transfer RNA Synthetase"/>
    <property type="match status" value="1"/>
</dbReference>
<dbReference type="PANTHER" id="PTHR11766">
    <property type="entry name" value="TYROSYL-TRNA SYNTHETASE"/>
    <property type="match status" value="1"/>
</dbReference>
<name>A0A2G9ZLH6_9BACT</name>
<dbReference type="InterPro" id="IPR024088">
    <property type="entry name" value="Tyr-tRNA-ligase_bac-type"/>
</dbReference>